<protein>
    <submittedName>
        <fullName evidence="3">Uncharacterized protein</fullName>
    </submittedName>
</protein>
<reference evidence="2 3" key="1">
    <citation type="journal article" date="2019" name="Mol. Biol. Evol.">
        <title>Blast fungal genomes show frequent chromosomal changes, gene gains and losses, and effector gene turnover.</title>
        <authorList>
            <person name="Gomez Luciano L.B."/>
            <person name="Jason Tsai I."/>
            <person name="Chuma I."/>
            <person name="Tosa Y."/>
            <person name="Chen Y.H."/>
            <person name="Li J.Y."/>
            <person name="Li M.Y."/>
            <person name="Jade Lu M.Y."/>
            <person name="Nakayashiki H."/>
            <person name="Li W.H."/>
        </authorList>
    </citation>
    <scope>NUCLEOTIDE SEQUENCE [LARGE SCALE GENOMIC DNA]</scope>
    <source>
        <strain evidence="2 3">NI907</strain>
    </source>
</reference>
<evidence type="ECO:0000256" key="1">
    <source>
        <dbReference type="SAM" id="MobiDB-lite"/>
    </source>
</evidence>
<keyword evidence="2" id="KW-1185">Reference proteome</keyword>
<dbReference type="KEGG" id="pgri:PgNI_10774"/>
<feature type="region of interest" description="Disordered" evidence="1">
    <location>
        <begin position="20"/>
        <end position="40"/>
    </location>
</feature>
<sequence>MASPGSSHLKMLSPLIDLTTDGVTDGPMRGQSSQRTRSSGPIWLPKLEGVDWDAKEEEHRRTRAKTVVGHALDNSKFKKSESSWEVDAWSDVFSQMRDDPIIAADKREYRETRIHRIKGKPTFIRCVPDATFGLSTFSENRKLDYKCYNNDRYPFIEVSDYDKDFATRELDKTRLEALAIHRKCGLLADPSWGEADLVFPFAVYEAKSSNATCGQADFQVEKATLVYLRMLDHLARKPGAKALHEENLYQTLDSGSFQTFTLTSIGPEWSVMVGYRRALRPQDSNVPNWLRTGRGNDVYRIDAIWNGKVTNERKAWELLSIVDQIHHWAITKHRDFVIRHVREWHEFCEECHRQDAIKLWLSSGPYKKRHTAAASRARRQGLRGLRLADWTEYLGSEAHNKIRRRAIEIAQDLQRV</sequence>
<accession>A0A6P8AYU5</accession>
<organism evidence="2 3">
    <name type="scientific">Pyricularia grisea</name>
    <name type="common">Crabgrass-specific blast fungus</name>
    <name type="synonym">Magnaporthe grisea</name>
    <dbReference type="NCBI Taxonomy" id="148305"/>
    <lineage>
        <taxon>Eukaryota</taxon>
        <taxon>Fungi</taxon>
        <taxon>Dikarya</taxon>
        <taxon>Ascomycota</taxon>
        <taxon>Pezizomycotina</taxon>
        <taxon>Sordariomycetes</taxon>
        <taxon>Sordariomycetidae</taxon>
        <taxon>Magnaporthales</taxon>
        <taxon>Pyriculariaceae</taxon>
        <taxon>Pyricularia</taxon>
    </lineage>
</organism>
<reference evidence="3" key="2">
    <citation type="submission" date="2019-10" db="EMBL/GenBank/DDBJ databases">
        <authorList>
            <consortium name="NCBI Genome Project"/>
        </authorList>
    </citation>
    <scope>NUCLEOTIDE SEQUENCE</scope>
    <source>
        <strain evidence="3">NI907</strain>
    </source>
</reference>
<proteinExistence type="predicted"/>
<gene>
    <name evidence="3" type="ORF">PgNI_10774</name>
</gene>
<dbReference type="GeneID" id="41965653"/>
<feature type="compositionally biased region" description="Low complexity" evidence="1">
    <location>
        <begin position="29"/>
        <end position="40"/>
    </location>
</feature>
<evidence type="ECO:0000313" key="3">
    <source>
        <dbReference type="RefSeq" id="XP_030980090.1"/>
    </source>
</evidence>
<evidence type="ECO:0000313" key="2">
    <source>
        <dbReference type="Proteomes" id="UP000515153"/>
    </source>
</evidence>
<dbReference type="RefSeq" id="XP_030980090.1">
    <property type="nucleotide sequence ID" value="XM_031130747.1"/>
</dbReference>
<dbReference type="Proteomes" id="UP000515153">
    <property type="component" value="Chromosome VII"/>
</dbReference>
<name>A0A6P8AYU5_PYRGI</name>
<dbReference type="AlphaFoldDB" id="A0A6P8AYU5"/>
<reference evidence="3" key="3">
    <citation type="submission" date="2025-08" db="UniProtKB">
        <authorList>
            <consortium name="RefSeq"/>
        </authorList>
    </citation>
    <scope>IDENTIFICATION</scope>
    <source>
        <strain evidence="3">NI907</strain>
    </source>
</reference>